<organism evidence="2">
    <name type="scientific">Anoplophora glabripennis</name>
    <name type="common">Asian longhorn beetle</name>
    <name type="synonym">Anoplophora nobilis</name>
    <dbReference type="NCBI Taxonomy" id="217634"/>
    <lineage>
        <taxon>Eukaryota</taxon>
        <taxon>Metazoa</taxon>
        <taxon>Ecdysozoa</taxon>
        <taxon>Arthropoda</taxon>
        <taxon>Hexapoda</taxon>
        <taxon>Insecta</taxon>
        <taxon>Pterygota</taxon>
        <taxon>Neoptera</taxon>
        <taxon>Endopterygota</taxon>
        <taxon>Coleoptera</taxon>
        <taxon>Polyphaga</taxon>
        <taxon>Cucujiformia</taxon>
        <taxon>Chrysomeloidea</taxon>
        <taxon>Cerambycidae</taxon>
        <taxon>Lamiinae</taxon>
        <taxon>Lamiini</taxon>
        <taxon>Anoplophora</taxon>
    </lineage>
</organism>
<dbReference type="InterPro" id="IPR006170">
    <property type="entry name" value="PBP/GOBP"/>
</dbReference>
<proteinExistence type="evidence at transcript level"/>
<dbReference type="EMBL" id="KX890111">
    <property type="protein sequence ID" value="ARH65469.1"/>
    <property type="molecule type" value="mRNA"/>
</dbReference>
<dbReference type="PANTHER" id="PTHR21364:SF2">
    <property type="entry name" value="GENERAL ODORANT-BINDING PROTEIN 19A"/>
    <property type="match status" value="1"/>
</dbReference>
<keyword evidence="1" id="KW-0732">Signal</keyword>
<accession>A0A1W5XGK7</accession>
<evidence type="ECO:0000256" key="1">
    <source>
        <dbReference type="SAM" id="SignalP"/>
    </source>
</evidence>
<evidence type="ECO:0000313" key="2">
    <source>
        <dbReference type="EMBL" id="ARH65469.1"/>
    </source>
</evidence>
<feature type="chain" id="PRO_5012619421" evidence="1">
    <location>
        <begin position="20"/>
        <end position="142"/>
    </location>
</feature>
<dbReference type="GO" id="GO:0005549">
    <property type="term" value="F:odorant binding"/>
    <property type="evidence" value="ECO:0007669"/>
    <property type="project" value="InterPro"/>
</dbReference>
<dbReference type="SMART" id="SM00708">
    <property type="entry name" value="PhBP"/>
    <property type="match status" value="1"/>
</dbReference>
<reference evidence="2" key="1">
    <citation type="submission" date="2016-09" db="EMBL/GenBank/DDBJ databases">
        <title>Identification of putative odorant binding protein genes from the Anoplophora nobilis via an antennal transcriptome analysis.</title>
        <authorList>
            <person name="Li G.-W."/>
            <person name="Chen X.-L."/>
            <person name="Shang T.-C."/>
        </authorList>
    </citation>
    <scope>NUCLEOTIDE SEQUENCE</scope>
</reference>
<protein>
    <submittedName>
        <fullName evidence="2">Odorant binding protein 14</fullName>
    </submittedName>
</protein>
<dbReference type="AlphaFoldDB" id="A0A1W5XGK7"/>
<dbReference type="CDD" id="cd23992">
    <property type="entry name" value="PBP_GOBP"/>
    <property type="match status" value="1"/>
</dbReference>
<dbReference type="InterPro" id="IPR036728">
    <property type="entry name" value="PBP_GOBP_sf"/>
</dbReference>
<dbReference type="Pfam" id="PF01395">
    <property type="entry name" value="PBP_GOBP"/>
    <property type="match status" value="1"/>
</dbReference>
<dbReference type="SUPFAM" id="SSF47565">
    <property type="entry name" value="Insect pheromone/odorant-binding proteins"/>
    <property type="match status" value="1"/>
</dbReference>
<name>A0A1W5XGK7_ANOGL</name>
<feature type="signal peptide" evidence="1">
    <location>
        <begin position="1"/>
        <end position="19"/>
    </location>
</feature>
<sequence length="142" mass="15616">MKFCFFLLCSCLAAPYVYSAMTEKQLNAAKKLMRNTCQNKAKPTSEQIDAMQKGDFNGDRNAQCYLLCILSTYKLLTKENTFDWENGIKALAANAPASVAGPGSATLKNCKDAVKTPSDRCVASTEIAKCIYDDNPSNYFLP</sequence>
<dbReference type="PANTHER" id="PTHR21364">
    <property type="entry name" value="GENERAL ODORANT-BINDING PROTEIN 19A"/>
    <property type="match status" value="1"/>
</dbReference>
<dbReference type="Gene3D" id="1.10.238.20">
    <property type="entry name" value="Pheromone/general odorant binding protein domain"/>
    <property type="match status" value="1"/>
</dbReference>